<accession>A0ABS4ZJ97</accession>
<feature type="region of interest" description="Disordered" evidence="1">
    <location>
        <begin position="340"/>
        <end position="359"/>
    </location>
</feature>
<feature type="domain" description="CBM6" evidence="2">
    <location>
        <begin position="53"/>
        <end position="196"/>
    </location>
</feature>
<dbReference type="PROSITE" id="PS51175">
    <property type="entry name" value="CBM6"/>
    <property type="match status" value="1"/>
</dbReference>
<dbReference type="EMBL" id="JAGIOL010000001">
    <property type="protein sequence ID" value="MBP2437369.1"/>
    <property type="molecule type" value="Genomic_DNA"/>
</dbReference>
<reference evidence="3 4" key="1">
    <citation type="submission" date="2021-03" db="EMBL/GenBank/DDBJ databases">
        <title>Sequencing the genomes of 1000 actinobacteria strains.</title>
        <authorList>
            <person name="Klenk H.-P."/>
        </authorList>
    </citation>
    <scope>NUCLEOTIDE SEQUENCE [LARGE SCALE GENOMIC DNA]</scope>
    <source>
        <strain evidence="3 4">DSM 24221</strain>
    </source>
</reference>
<dbReference type="Proteomes" id="UP001519362">
    <property type="component" value="Unassembled WGS sequence"/>
</dbReference>
<evidence type="ECO:0000313" key="3">
    <source>
        <dbReference type="EMBL" id="MBP2437369.1"/>
    </source>
</evidence>
<evidence type="ECO:0000313" key="4">
    <source>
        <dbReference type="Proteomes" id="UP001519362"/>
    </source>
</evidence>
<dbReference type="InterPro" id="IPR008979">
    <property type="entry name" value="Galactose-bd-like_sf"/>
</dbReference>
<dbReference type="SUPFAM" id="SSF49785">
    <property type="entry name" value="Galactose-binding domain-like"/>
    <property type="match status" value="1"/>
</dbReference>
<organism evidence="3 4">
    <name type="scientific">Microbacterium amylolyticum</name>
    <dbReference type="NCBI Taxonomy" id="936337"/>
    <lineage>
        <taxon>Bacteria</taxon>
        <taxon>Bacillati</taxon>
        <taxon>Actinomycetota</taxon>
        <taxon>Actinomycetes</taxon>
        <taxon>Micrococcales</taxon>
        <taxon>Microbacteriaceae</taxon>
        <taxon>Microbacterium</taxon>
    </lineage>
</organism>
<feature type="compositionally biased region" description="Acidic residues" evidence="1">
    <location>
        <begin position="196"/>
        <end position="209"/>
    </location>
</feature>
<comment type="caution">
    <text evidence="3">The sequence shown here is derived from an EMBL/GenBank/DDBJ whole genome shotgun (WGS) entry which is preliminary data.</text>
</comment>
<evidence type="ECO:0000256" key="1">
    <source>
        <dbReference type="SAM" id="MobiDB-lite"/>
    </source>
</evidence>
<evidence type="ECO:0000259" key="2">
    <source>
        <dbReference type="PROSITE" id="PS51175"/>
    </source>
</evidence>
<gene>
    <name evidence="3" type="ORF">JOF34_001955</name>
</gene>
<feature type="region of interest" description="Disordered" evidence="1">
    <location>
        <begin position="196"/>
        <end position="246"/>
    </location>
</feature>
<proteinExistence type="predicted"/>
<dbReference type="Gene3D" id="2.60.120.260">
    <property type="entry name" value="Galactose-binding domain-like"/>
    <property type="match status" value="1"/>
</dbReference>
<protein>
    <recommendedName>
        <fullName evidence="2">CBM6 domain-containing protein</fullName>
    </recommendedName>
</protein>
<name>A0ABS4ZJ97_9MICO</name>
<dbReference type="InterPro" id="IPR005084">
    <property type="entry name" value="CBM6"/>
</dbReference>
<keyword evidence="4" id="KW-1185">Reference proteome</keyword>
<sequence>MTEYTASVVDGRVSVDFDGQDLPLIKEASAYEVIVTPAGEGETTQVDPIAWAGSYEAEDASFTGSGHSINTDTGSTNNVGAFYNSGGANVGGLRTGSDVTINFDVTVPVAGEYDLSVFANALNTFGAVSENGPTNVFVRVNDSSEQEIFLPLGYKWQVRDHAETTVVLEAGLNTVTLAAQSTEGAGATIGDAIVADDDDDADATGDTDGSDAGADAEGSDAANGSDGSGAGPDAADDGDDRRIPGPIDLADLTADKQTLAIQIADGRITGMLDDDRAGDEVVFYVHSEPVLLGAAVLNGNGAATFDLPDLDEGEHHLVALELDGTLAAWNTFEISEEPGSLGQQAVRSRASRSAPEFSH</sequence>
<feature type="compositionally biased region" description="Low complexity" evidence="1">
    <location>
        <begin position="210"/>
        <end position="225"/>
    </location>
</feature>
<dbReference type="RefSeq" id="WP_165134167.1">
    <property type="nucleotide sequence ID" value="NZ_CP049253.1"/>
</dbReference>